<proteinExistence type="predicted"/>
<dbReference type="SUPFAM" id="SSF56801">
    <property type="entry name" value="Acetyl-CoA synthetase-like"/>
    <property type="match status" value="1"/>
</dbReference>
<dbReference type="EMBL" id="BSFN01000002">
    <property type="protein sequence ID" value="GLK87769.1"/>
    <property type="molecule type" value="Genomic_DNA"/>
</dbReference>
<dbReference type="Pfam" id="PF13193">
    <property type="entry name" value="AMP-binding_C"/>
    <property type="match status" value="1"/>
</dbReference>
<evidence type="ECO:0000259" key="2">
    <source>
        <dbReference type="Pfam" id="PF13193"/>
    </source>
</evidence>
<dbReference type="NCBIfam" id="NF005714">
    <property type="entry name" value="PRK07529.1"/>
    <property type="match status" value="1"/>
</dbReference>
<reference evidence="3" key="1">
    <citation type="journal article" date="2014" name="Int. J. Syst. Evol. Microbiol.">
        <title>Complete genome sequence of Corynebacterium casei LMG S-19264T (=DSM 44701T), isolated from a smear-ripened cheese.</title>
        <authorList>
            <consortium name="US DOE Joint Genome Institute (JGI-PGF)"/>
            <person name="Walter F."/>
            <person name="Albersmeier A."/>
            <person name="Kalinowski J."/>
            <person name="Ruckert C."/>
        </authorList>
    </citation>
    <scope>NUCLEOTIDE SEQUENCE</scope>
    <source>
        <strain evidence="3">VKM B-2935</strain>
    </source>
</reference>
<gene>
    <name evidence="3" type="ORF">GCM10017655_08310</name>
</gene>
<dbReference type="PANTHER" id="PTHR43767:SF1">
    <property type="entry name" value="NONRIBOSOMAL PEPTIDE SYNTHASE PES1 (EUROFUNG)-RELATED"/>
    <property type="match status" value="1"/>
</dbReference>
<feature type="domain" description="AMP-dependent synthetase/ligase" evidence="1">
    <location>
        <begin position="42"/>
        <end position="443"/>
    </location>
</feature>
<keyword evidence="4" id="KW-1185">Reference proteome</keyword>
<accession>A0A9W6K597</accession>
<dbReference type="PANTHER" id="PTHR43767">
    <property type="entry name" value="LONG-CHAIN-FATTY-ACID--COA LIGASE"/>
    <property type="match status" value="1"/>
</dbReference>
<dbReference type="InterPro" id="IPR042099">
    <property type="entry name" value="ANL_N_sf"/>
</dbReference>
<feature type="domain" description="AMP-binding enzyme C-terminal" evidence="2">
    <location>
        <begin position="494"/>
        <end position="569"/>
    </location>
</feature>
<dbReference type="AlphaFoldDB" id="A0A9W6K597"/>
<dbReference type="InterPro" id="IPR025110">
    <property type="entry name" value="AMP-bd_C"/>
</dbReference>
<comment type="caution">
    <text evidence="3">The sequence shown here is derived from an EMBL/GenBank/DDBJ whole genome shotgun (WGS) entry which is preliminary data.</text>
</comment>
<dbReference type="Gene3D" id="3.40.50.12780">
    <property type="entry name" value="N-terminal domain of ligase-like"/>
    <property type="match status" value="1"/>
</dbReference>
<reference evidence="3" key="2">
    <citation type="submission" date="2023-01" db="EMBL/GenBank/DDBJ databases">
        <authorList>
            <person name="Sun Q."/>
            <person name="Evtushenko L."/>
        </authorList>
    </citation>
    <scope>NUCLEOTIDE SEQUENCE</scope>
    <source>
        <strain evidence="3">VKM B-2935</strain>
    </source>
</reference>
<name>A0A9W6K597_9PSED</name>
<dbReference type="Pfam" id="PF00501">
    <property type="entry name" value="AMP-binding"/>
    <property type="match status" value="1"/>
</dbReference>
<dbReference type="InterPro" id="IPR045851">
    <property type="entry name" value="AMP-bd_C_sf"/>
</dbReference>
<protein>
    <submittedName>
        <fullName evidence="3">Acyl-CoA synthetase</fullName>
    </submittedName>
</protein>
<evidence type="ECO:0000313" key="4">
    <source>
        <dbReference type="Proteomes" id="UP001143328"/>
    </source>
</evidence>
<dbReference type="Gene3D" id="3.30.300.30">
    <property type="match status" value="1"/>
</dbReference>
<evidence type="ECO:0000313" key="3">
    <source>
        <dbReference type="EMBL" id="GLK87769.1"/>
    </source>
</evidence>
<dbReference type="CDD" id="cd05944">
    <property type="entry name" value="FACL_like_4"/>
    <property type="match status" value="1"/>
</dbReference>
<dbReference type="PROSITE" id="PS00455">
    <property type="entry name" value="AMP_BINDING"/>
    <property type="match status" value="1"/>
</dbReference>
<dbReference type="Proteomes" id="UP001143328">
    <property type="component" value="Unassembled WGS sequence"/>
</dbReference>
<dbReference type="InterPro" id="IPR050237">
    <property type="entry name" value="ATP-dep_AMP-bd_enzyme"/>
</dbReference>
<dbReference type="InterPro" id="IPR000873">
    <property type="entry name" value="AMP-dep_synth/lig_dom"/>
</dbReference>
<dbReference type="GO" id="GO:0016878">
    <property type="term" value="F:acid-thiol ligase activity"/>
    <property type="evidence" value="ECO:0007669"/>
    <property type="project" value="UniProtKB-ARBA"/>
</dbReference>
<dbReference type="InterPro" id="IPR020845">
    <property type="entry name" value="AMP-binding_CS"/>
</dbReference>
<sequence length="641" mass="69293">MSQAVVHHPAEVPAIASLRDTLAIEQVALQDRDMPASTYELLQRSAARNGTATALTFLLQGNHEEQPYRLSYGELFAKVTQTANALHRLGVRPGKAVSFLLPNLPHTHFTIWGGEAAGVANAINPLLDSEHIAELIRASDSEVLVTLAPFPGTDLWDKVADLREHLPELKHIITVDMANYLPEPQRAGIKAQRGGLPAGVLDFDELIADCPTDHLESGRVISPDDIASYFHTGGTTGTPKLAPHTHRNEVAMAMILAFAIDLHPSDVTLCGLPLFHVNGVMVTGLAPFYVGAEVVLATPQGYRNPSLISHFWKIIERYRVSFFSGVPTIYAGLLQVPSAGHDLSSLRHALCGAAPMPVELIRQFESKTGLKIIEGYGLTEGTCGSCGNPPAGESRPGSIGIRMPYCEVKIAVLDEQGNYLRDAAENEIGNLVLRGITVFNGYLQADKNKGIWVDGDWFNTGDLGRIDADGYIWLTGRSKDLIIRGGHNIDPQMIEEALHKHPAVAMAAAVGKPCAKAGELPVVYVQLVPGAAVTSEELLAHAGAHIPERAAVPKDVWIIDAIPLTAVGKTFKPTLRYDAIRRVFEADLRHIDPQVRVEVTAHDSHGQLAHVYLPELDAARHAAVNACLAGYAVRYKVVMGT</sequence>
<dbReference type="RefSeq" id="WP_271194025.1">
    <property type="nucleotide sequence ID" value="NZ_BSFN01000002.1"/>
</dbReference>
<evidence type="ECO:0000259" key="1">
    <source>
        <dbReference type="Pfam" id="PF00501"/>
    </source>
</evidence>
<organism evidence="3 4">
    <name type="scientific">Pseudomonas turukhanskensis</name>
    <dbReference type="NCBI Taxonomy" id="1806536"/>
    <lineage>
        <taxon>Bacteria</taxon>
        <taxon>Pseudomonadati</taxon>
        <taxon>Pseudomonadota</taxon>
        <taxon>Gammaproteobacteria</taxon>
        <taxon>Pseudomonadales</taxon>
        <taxon>Pseudomonadaceae</taxon>
        <taxon>Pseudomonas</taxon>
    </lineage>
</organism>